<feature type="domain" description="HTH crp-type" evidence="4">
    <location>
        <begin position="150"/>
        <end position="224"/>
    </location>
</feature>
<reference evidence="5 6" key="1">
    <citation type="submission" date="2022-03" db="EMBL/GenBank/DDBJ databases">
        <authorList>
            <person name="Jo J.-H."/>
            <person name="Im W.-T."/>
        </authorList>
    </citation>
    <scope>NUCLEOTIDE SEQUENCE [LARGE SCALE GENOMIC DNA]</scope>
    <source>
        <strain evidence="5 6">SM33</strain>
    </source>
</reference>
<dbReference type="Pfam" id="PF13545">
    <property type="entry name" value="HTH_Crp_2"/>
    <property type="match status" value="1"/>
</dbReference>
<dbReference type="PROSITE" id="PS51063">
    <property type="entry name" value="HTH_CRP_2"/>
    <property type="match status" value="1"/>
</dbReference>
<dbReference type="EMBL" id="JAKZHW010000001">
    <property type="protein sequence ID" value="MCH8616318.1"/>
    <property type="molecule type" value="Genomic_DNA"/>
</dbReference>
<evidence type="ECO:0000313" key="6">
    <source>
        <dbReference type="Proteomes" id="UP001203058"/>
    </source>
</evidence>
<evidence type="ECO:0000256" key="1">
    <source>
        <dbReference type="ARBA" id="ARBA00023015"/>
    </source>
</evidence>
<dbReference type="Gene3D" id="2.60.120.10">
    <property type="entry name" value="Jelly Rolls"/>
    <property type="match status" value="1"/>
</dbReference>
<comment type="caution">
    <text evidence="5">The sequence shown here is derived from an EMBL/GenBank/DDBJ whole genome shotgun (WGS) entry which is preliminary data.</text>
</comment>
<dbReference type="SUPFAM" id="SSF51206">
    <property type="entry name" value="cAMP-binding domain-like"/>
    <property type="match status" value="1"/>
</dbReference>
<keyword evidence="2" id="KW-0238">DNA-binding</keyword>
<evidence type="ECO:0000313" key="5">
    <source>
        <dbReference type="EMBL" id="MCH8616318.1"/>
    </source>
</evidence>
<dbReference type="InterPro" id="IPR036388">
    <property type="entry name" value="WH-like_DNA-bd_sf"/>
</dbReference>
<evidence type="ECO:0000256" key="2">
    <source>
        <dbReference type="ARBA" id="ARBA00023125"/>
    </source>
</evidence>
<protein>
    <submittedName>
        <fullName evidence="5">Crp/Fnr family transcriptional regulator</fullName>
    </submittedName>
</protein>
<evidence type="ECO:0000256" key="3">
    <source>
        <dbReference type="ARBA" id="ARBA00023163"/>
    </source>
</evidence>
<name>A0ABS9VMW4_9SPHN</name>
<dbReference type="InterPro" id="IPR014710">
    <property type="entry name" value="RmlC-like_jellyroll"/>
</dbReference>
<dbReference type="SMART" id="SM00419">
    <property type="entry name" value="HTH_CRP"/>
    <property type="match status" value="1"/>
</dbReference>
<dbReference type="Proteomes" id="UP001203058">
    <property type="component" value="Unassembled WGS sequence"/>
</dbReference>
<dbReference type="InterPro" id="IPR036390">
    <property type="entry name" value="WH_DNA-bd_sf"/>
</dbReference>
<dbReference type="SUPFAM" id="SSF46785">
    <property type="entry name" value="Winged helix' DNA-binding domain"/>
    <property type="match status" value="1"/>
</dbReference>
<sequence>MNDRAIGEALLSHLSIIGQVSNEDADAILGLGGEVRSLKRHEDILKPGDAPKWSVVVLRGFLQRYGSRRDGLRQIQSFYIPTDAPSLETLHIEKVQSTLCAVVPSDVCLVLHTDLHELMERRPNIRSLIWRESLVQSAIFREWLTRNSRLTADARMAHLFCEIFVRSCAVGLNDGESCEMPVTQEMLADALGLTGVHVNRTLQSLRETNMVEHKNGRLFIHDFKRLAAYADFDPGYLHLRR</sequence>
<dbReference type="RefSeq" id="WP_241447121.1">
    <property type="nucleotide sequence ID" value="NZ_JAKZHW010000001.1"/>
</dbReference>
<keyword evidence="3" id="KW-0804">Transcription</keyword>
<dbReference type="Gene3D" id="1.10.10.10">
    <property type="entry name" value="Winged helix-like DNA-binding domain superfamily/Winged helix DNA-binding domain"/>
    <property type="match status" value="1"/>
</dbReference>
<organism evidence="5 6">
    <name type="scientific">Sphingomonas telluris</name>
    <dbReference type="NCBI Taxonomy" id="2907998"/>
    <lineage>
        <taxon>Bacteria</taxon>
        <taxon>Pseudomonadati</taxon>
        <taxon>Pseudomonadota</taxon>
        <taxon>Alphaproteobacteria</taxon>
        <taxon>Sphingomonadales</taxon>
        <taxon>Sphingomonadaceae</taxon>
        <taxon>Sphingomonas</taxon>
    </lineage>
</organism>
<keyword evidence="6" id="KW-1185">Reference proteome</keyword>
<accession>A0ABS9VMW4</accession>
<proteinExistence type="predicted"/>
<evidence type="ECO:0000259" key="4">
    <source>
        <dbReference type="PROSITE" id="PS51063"/>
    </source>
</evidence>
<dbReference type="InterPro" id="IPR018490">
    <property type="entry name" value="cNMP-bd_dom_sf"/>
</dbReference>
<keyword evidence="1" id="KW-0805">Transcription regulation</keyword>
<dbReference type="InterPro" id="IPR012318">
    <property type="entry name" value="HTH_CRP"/>
</dbReference>
<gene>
    <name evidence="5" type="ORF">LZ016_09420</name>
</gene>